<dbReference type="SMART" id="SM00479">
    <property type="entry name" value="EXOIII"/>
    <property type="match status" value="1"/>
</dbReference>
<proteinExistence type="predicted"/>
<keyword evidence="1" id="KW-0540">Nuclease</keyword>
<dbReference type="OrthoDB" id="190275at2"/>
<evidence type="ECO:0000313" key="5">
    <source>
        <dbReference type="EMBL" id="AMD87226.1"/>
    </source>
</evidence>
<organism evidence="5 6">
    <name type="scientific">Actinomyces radicidentis</name>
    <dbReference type="NCBI Taxonomy" id="111015"/>
    <lineage>
        <taxon>Bacteria</taxon>
        <taxon>Bacillati</taxon>
        <taxon>Actinomycetota</taxon>
        <taxon>Actinomycetes</taxon>
        <taxon>Actinomycetales</taxon>
        <taxon>Actinomycetaceae</taxon>
        <taxon>Actinomyces</taxon>
    </lineage>
</organism>
<evidence type="ECO:0000313" key="6">
    <source>
        <dbReference type="Proteomes" id="UP000065220"/>
    </source>
</evidence>
<dbReference type="GO" id="GO:0003676">
    <property type="term" value="F:nucleic acid binding"/>
    <property type="evidence" value="ECO:0007669"/>
    <property type="project" value="InterPro"/>
</dbReference>
<dbReference type="PANTHER" id="PTHR30231:SF4">
    <property type="entry name" value="PROTEIN NEN2"/>
    <property type="match status" value="1"/>
</dbReference>
<keyword evidence="3" id="KW-0269">Exonuclease</keyword>
<evidence type="ECO:0000256" key="3">
    <source>
        <dbReference type="ARBA" id="ARBA00022839"/>
    </source>
</evidence>
<dbReference type="PANTHER" id="PTHR30231">
    <property type="entry name" value="DNA POLYMERASE III SUBUNIT EPSILON"/>
    <property type="match status" value="1"/>
</dbReference>
<keyword evidence="2" id="KW-0378">Hydrolase</keyword>
<dbReference type="AlphaFoldDB" id="A0A109W2I8"/>
<dbReference type="Gene3D" id="3.30.420.10">
    <property type="entry name" value="Ribonuclease H-like superfamily/Ribonuclease H"/>
    <property type="match status" value="1"/>
</dbReference>
<dbReference type="FunFam" id="3.30.420.10:FF:000045">
    <property type="entry name" value="3'-5' exonuclease DinG"/>
    <property type="match status" value="1"/>
</dbReference>
<gene>
    <name evidence="5" type="ORF">AXF14_06045</name>
</gene>
<keyword evidence="6" id="KW-1185">Reference proteome</keyword>
<dbReference type="SUPFAM" id="SSF53098">
    <property type="entry name" value="Ribonuclease H-like"/>
    <property type="match status" value="1"/>
</dbReference>
<dbReference type="RefSeq" id="WP_067941677.1">
    <property type="nucleotide sequence ID" value="NZ_CP014228.1"/>
</dbReference>
<dbReference type="EMBL" id="CP014228">
    <property type="protein sequence ID" value="AMD87226.1"/>
    <property type="molecule type" value="Genomic_DNA"/>
</dbReference>
<sequence length="264" mass="28301">MPFYHRRPHDRGPLRPRTATVAPAAYARAAEDREALASAAREVGYAVVDLETTGLSPAGDEILEIGLVLAGPDGVEQRAWSTLVDPGAGVDVGPTFIHGIVAEDLVGAPSLDDVADLLVRDLAGRVVVAHNARFDVGFLTQALGRRERLARGARVPRVCTMEWARHFITTPSRRLTTCCEASGVEIGHHHSALDDARASAGLLRHYMSIGAQRGEAPVAWARALADARAFTGWTWDEAAAERAEALLVPRRGPGVPREGVPDHL</sequence>
<protein>
    <submittedName>
        <fullName evidence="5">DNA polymerase III subunit epsilon</fullName>
    </submittedName>
</protein>
<feature type="domain" description="Exonuclease" evidence="4">
    <location>
        <begin position="44"/>
        <end position="212"/>
    </location>
</feature>
<name>A0A109W2I8_ACTRD</name>
<dbReference type="CDD" id="cd06127">
    <property type="entry name" value="DEDDh"/>
    <property type="match status" value="1"/>
</dbReference>
<dbReference type="Proteomes" id="UP000065220">
    <property type="component" value="Chromosome"/>
</dbReference>
<dbReference type="InterPro" id="IPR036397">
    <property type="entry name" value="RNaseH_sf"/>
</dbReference>
<evidence type="ECO:0000256" key="2">
    <source>
        <dbReference type="ARBA" id="ARBA00022801"/>
    </source>
</evidence>
<dbReference type="STRING" id="111015.AXF14_06045"/>
<reference evidence="6" key="1">
    <citation type="submission" date="2016-02" db="EMBL/GenBank/DDBJ databases">
        <authorList>
            <person name="Holder M.E."/>
            <person name="Ajami N.J."/>
            <person name="Petrosino J.F."/>
        </authorList>
    </citation>
    <scope>NUCLEOTIDE SEQUENCE [LARGE SCALE GENOMIC DNA]</scope>
    <source>
        <strain evidence="6">CCUG 36733</strain>
    </source>
</reference>
<evidence type="ECO:0000256" key="1">
    <source>
        <dbReference type="ARBA" id="ARBA00022722"/>
    </source>
</evidence>
<evidence type="ECO:0000259" key="4">
    <source>
        <dbReference type="SMART" id="SM00479"/>
    </source>
</evidence>
<dbReference type="InterPro" id="IPR013520">
    <property type="entry name" value="Ribonucl_H"/>
</dbReference>
<dbReference type="Pfam" id="PF00929">
    <property type="entry name" value="RNase_T"/>
    <property type="match status" value="1"/>
</dbReference>
<dbReference type="GO" id="GO:0008408">
    <property type="term" value="F:3'-5' exonuclease activity"/>
    <property type="evidence" value="ECO:0007669"/>
    <property type="project" value="TreeGrafter"/>
</dbReference>
<dbReference type="InterPro" id="IPR012337">
    <property type="entry name" value="RNaseH-like_sf"/>
</dbReference>
<accession>A0A109W2I8</accession>
<dbReference type="KEGG" id="ard:AXF14_06045"/>